<keyword evidence="2" id="KW-1185">Reference proteome</keyword>
<dbReference type="Proteomes" id="UP001152320">
    <property type="component" value="Chromosome 5"/>
</dbReference>
<dbReference type="Gene3D" id="3.40.50.1820">
    <property type="entry name" value="alpha/beta hydrolase"/>
    <property type="match status" value="2"/>
</dbReference>
<reference evidence="1" key="1">
    <citation type="submission" date="2021-10" db="EMBL/GenBank/DDBJ databases">
        <title>Tropical sea cucumber genome reveals ecological adaptation and Cuvierian tubules defense mechanism.</title>
        <authorList>
            <person name="Chen T."/>
        </authorList>
    </citation>
    <scope>NUCLEOTIDE SEQUENCE</scope>
    <source>
        <strain evidence="1">Nanhai2018</strain>
        <tissue evidence="1">Muscle</tissue>
    </source>
</reference>
<dbReference type="PANTHER" id="PTHR11440">
    <property type="entry name" value="LECITHIN-CHOLESTEROL ACYLTRANSFERASE-RELATED"/>
    <property type="match status" value="1"/>
</dbReference>
<evidence type="ECO:0000313" key="1">
    <source>
        <dbReference type="EMBL" id="KAJ8041861.1"/>
    </source>
</evidence>
<dbReference type="AlphaFoldDB" id="A0A9Q1CAP5"/>
<protein>
    <submittedName>
        <fullName evidence="1">Group XV phospholipase A2</fullName>
    </submittedName>
</protein>
<dbReference type="GO" id="GO:0006629">
    <property type="term" value="P:lipid metabolic process"/>
    <property type="evidence" value="ECO:0007669"/>
    <property type="project" value="InterPro"/>
</dbReference>
<comment type="caution">
    <text evidence="1">The sequence shown here is derived from an EMBL/GenBank/DDBJ whole genome shotgun (WGS) entry which is preliminary data.</text>
</comment>
<proteinExistence type="predicted"/>
<dbReference type="OrthoDB" id="190846at2759"/>
<dbReference type="SUPFAM" id="SSF53474">
    <property type="entry name" value="alpha/beta-Hydrolases"/>
    <property type="match status" value="1"/>
</dbReference>
<dbReference type="EMBL" id="JAIZAY010000005">
    <property type="protein sequence ID" value="KAJ8041861.1"/>
    <property type="molecule type" value="Genomic_DNA"/>
</dbReference>
<dbReference type="InterPro" id="IPR003386">
    <property type="entry name" value="LACT/PDAT_acylTrfase"/>
</dbReference>
<dbReference type="GO" id="GO:0008374">
    <property type="term" value="F:O-acyltransferase activity"/>
    <property type="evidence" value="ECO:0007669"/>
    <property type="project" value="InterPro"/>
</dbReference>
<evidence type="ECO:0000313" key="2">
    <source>
        <dbReference type="Proteomes" id="UP001152320"/>
    </source>
</evidence>
<name>A0A9Q1CAP5_HOLLE</name>
<dbReference type="InterPro" id="IPR029058">
    <property type="entry name" value="AB_hydrolase_fold"/>
</dbReference>
<sequence>MFFFLFYCQNHPGRYFVDLVDAMVERGYRRGVSVRGAPYDFRKAPRDNLDERVINPLSVRPAQRTYPSSAFLMPSDKYWSADEILVQTPKKNYTVKNYDEFFTDLGLETAKLLRKDTKDLVYNITAPGVPVFHVHGKDMPTPAKFVYDDIFQFPDDQPHVVTGPGDGTVNMRSLKAFLKWKNEQKQPVEEYEIEYGEHLAILAMDELHQYLLKNVLFPH</sequence>
<gene>
    <name evidence="1" type="ORF">HOLleu_12783</name>
</gene>
<accession>A0A9Q1CAP5</accession>
<organism evidence="1 2">
    <name type="scientific">Holothuria leucospilota</name>
    <name type="common">Black long sea cucumber</name>
    <name type="synonym">Mertensiothuria leucospilota</name>
    <dbReference type="NCBI Taxonomy" id="206669"/>
    <lineage>
        <taxon>Eukaryota</taxon>
        <taxon>Metazoa</taxon>
        <taxon>Echinodermata</taxon>
        <taxon>Eleutherozoa</taxon>
        <taxon>Echinozoa</taxon>
        <taxon>Holothuroidea</taxon>
        <taxon>Aspidochirotacea</taxon>
        <taxon>Aspidochirotida</taxon>
        <taxon>Holothuriidae</taxon>
        <taxon>Holothuria</taxon>
    </lineage>
</organism>
<dbReference type="Pfam" id="PF02450">
    <property type="entry name" value="LCAT"/>
    <property type="match status" value="2"/>
</dbReference>